<dbReference type="Gene3D" id="1.25.10.10">
    <property type="entry name" value="Leucine-rich Repeat Variant"/>
    <property type="match status" value="1"/>
</dbReference>
<dbReference type="EMBL" id="CM003145">
    <property type="protein sequence ID" value="KIS69287.1"/>
    <property type="molecule type" value="Genomic_DNA"/>
</dbReference>
<dbReference type="PROSITE" id="PS51462">
    <property type="entry name" value="NUDIX"/>
    <property type="match status" value="1"/>
</dbReference>
<dbReference type="VEuPathDB" id="FungiDB:UMAG_02630"/>
<feature type="region of interest" description="Disordered" evidence="1">
    <location>
        <begin position="177"/>
        <end position="209"/>
    </location>
</feature>
<dbReference type="GO" id="GO:0044715">
    <property type="term" value="F:8-oxo-dGDP phosphatase activity"/>
    <property type="evidence" value="ECO:0000318"/>
    <property type="project" value="GO_Central"/>
</dbReference>
<dbReference type="InterPro" id="IPR031804">
    <property type="entry name" value="DUF4743"/>
</dbReference>
<dbReference type="eggNOG" id="KOG4313">
    <property type="taxonomic scope" value="Eukaryota"/>
</dbReference>
<dbReference type="Pfam" id="PF15916">
    <property type="entry name" value="DUF4743"/>
    <property type="match status" value="1"/>
</dbReference>
<dbReference type="SUPFAM" id="SSF55811">
    <property type="entry name" value="Nudix"/>
    <property type="match status" value="1"/>
</dbReference>
<feature type="region of interest" description="Disordered" evidence="1">
    <location>
        <begin position="134"/>
        <end position="156"/>
    </location>
</feature>
<dbReference type="OrthoDB" id="10261522at2759"/>
<keyword evidence="4" id="KW-1185">Reference proteome</keyword>
<dbReference type="FunFam" id="3.90.79.10:FF:000019">
    <property type="entry name" value="Thiamin pyrophosphokinase, putative"/>
    <property type="match status" value="1"/>
</dbReference>
<sequence>MSPSSEKFTLLESGTSRLHFKLAKQLEDEGSTRRQDLVILETVAHIRKQLASRSIYSDVSNLTSALVTLLHCLQHYPRSATSLSGSATLIDTSFALLPTLQLLSLATSWKHLLIAHQLLPFLLPVNAPNNVTQDATSPFTRSSSRSSRGQIPTSDDSTSLLLLNTFRANLSAASDYPRPKALRHNTSSSARSRSRSSSNPRSLPESDSSSSINVRALASLKALVTGTLRGSAVLPSLATTLVDLTRHPDSSIRSMTMCAMLSCAEVSTTESTDSDGQTEILDAVLTIVRLTQASAYAFSVGSNLEENHGMILEEMEKRVDSSPKVLRTCIKIVNYARTVGLISAKEAACHAIEALQAARWAPMHLELTALQQRQVVTSVLDRTEGLRARKAARQRASLQVEHDYHGTYAPWLVQACLSSLVDSIESMNENVSQQLDGMTRRQLLKVVLRIYDIASRGRAAALLLCISAARCIAALYRAQTPLSGPAGDDDGELAILWNKLSAHIKSQLHNTNPNRKVAGIDLLSALLPLGWAQTTSEGEGQTSPLQITEAELGQLMVMLADADASVRKRALTLLHRVDPKLITLLRLQLQNAVKDAIDARKDEQGNYIRAQHDVPLAAEAQRLVEVAQFAISIQREPELQTACESEEAMSALEDSLVSAISLGLFGNFDGDRTASASAWTISTLISISCLSMAQRIHLLQRLMAHVVETNSTSESQERSYLCCRLLVDLRVHDLHEHGPAVNSFVQWVDSDLLSSHGLSTVLVKSSGDDRVAVAARETILGIAARMISLVVNIYGLQSSKHLSSGLAALQSTLSQLIETELVAAVRLEACNLLLVCETLLDPLCPGYEELIVKLKEIAISSHTLQDSTRSLLELQLEDSSPLRAGDTRGSSSIFSSRSLLATASQFFTPSSDPTLGASAPSDSFAAVRLRAQLPDSILHSSRLLSPEGSTDTLRSSKQPAPLKRSIVRKGRLDFAVDQLPSAIPPESKRLRDRNIAQAMSDSIANLVLGSEAKGRPLDNEVIFSVTSSGIMDSDIQELDLVHEVADPERRLDGIGAEGETPSLLDLVHQCHNHEPWLDTSLTPFVLDGVQIGFLQDRVVKACMDDSAEQIRAGSAAVLRKVRFSMDHREIMPPTCSSRICEAISFTSDFATPEARTVGLNAVAQRWRQARIFRDPLDGWRDELYAIYALNPRPGSRNPIAFKLERAACALFGFATFGVHLTAYSVAPGTGELKVWVPQRSLTKSTWPGYLDNSVAGGIVAGDLPMESMVRECEEEANLESSLVEKHIKQTGVLSYCYKTAKQGWIQPEVEYVYDLPLPPEVTLQPKDGEVDHFELLTLDEIYNKMSKGKFKPNCVLVMLDFLIRHGHITADTEPGYRQIVAQLHVDLRLPGP</sequence>
<dbReference type="GeneID" id="23563337"/>
<organism evidence="3 4">
    <name type="scientific">Mycosarcoma maydis</name>
    <name type="common">Corn smut fungus</name>
    <name type="synonym">Ustilago maydis</name>
    <dbReference type="NCBI Taxonomy" id="5270"/>
    <lineage>
        <taxon>Eukaryota</taxon>
        <taxon>Fungi</taxon>
        <taxon>Dikarya</taxon>
        <taxon>Basidiomycota</taxon>
        <taxon>Ustilaginomycotina</taxon>
        <taxon>Ustilaginomycetes</taxon>
        <taxon>Ustilaginales</taxon>
        <taxon>Ustilaginaceae</taxon>
        <taxon>Mycosarcoma</taxon>
    </lineage>
</organism>
<gene>
    <name evidence="3" type="ORF">UMAG_02630</name>
</gene>
<protein>
    <submittedName>
        <fullName evidence="3">Thiamin pyrophosphokinase-like protein</fullName>
    </submittedName>
</protein>
<dbReference type="InterPro" id="IPR011989">
    <property type="entry name" value="ARM-like"/>
</dbReference>
<feature type="compositionally biased region" description="Low complexity" evidence="1">
    <location>
        <begin position="187"/>
        <end position="209"/>
    </location>
</feature>
<feature type="region of interest" description="Disordered" evidence="1">
    <location>
        <begin position="940"/>
        <end position="962"/>
    </location>
</feature>
<accession>A0A0D1C6R4</accession>
<dbReference type="Proteomes" id="UP000000561">
    <property type="component" value="Chromosome 6"/>
</dbReference>
<dbReference type="InterPro" id="IPR015797">
    <property type="entry name" value="NUDIX_hydrolase-like_dom_sf"/>
</dbReference>
<feature type="compositionally biased region" description="Low complexity" evidence="1">
    <location>
        <begin position="141"/>
        <end position="156"/>
    </location>
</feature>
<dbReference type="Gene3D" id="3.90.79.10">
    <property type="entry name" value="Nucleoside Triphosphate Pyrophosphohydrolase"/>
    <property type="match status" value="1"/>
</dbReference>
<dbReference type="InterPro" id="IPR016024">
    <property type="entry name" value="ARM-type_fold"/>
</dbReference>
<evidence type="ECO:0000313" key="3">
    <source>
        <dbReference type="EMBL" id="KIS69287.1"/>
    </source>
</evidence>
<dbReference type="CDD" id="cd03676">
    <property type="entry name" value="NUDIX_Tnr3_like"/>
    <property type="match status" value="1"/>
</dbReference>
<dbReference type="PANTHER" id="PTHR13622:SF8">
    <property type="entry name" value="THIAMIN PYROPHOSPHOKINASE 1"/>
    <property type="match status" value="1"/>
</dbReference>
<dbReference type="InParanoid" id="A0A0D1C6R4"/>
<dbReference type="RefSeq" id="XP_011389027.1">
    <property type="nucleotide sequence ID" value="XM_011390725.1"/>
</dbReference>
<evidence type="ECO:0000256" key="1">
    <source>
        <dbReference type="SAM" id="MobiDB-lite"/>
    </source>
</evidence>
<dbReference type="KEGG" id="uma:UMAG_02630"/>
<dbReference type="InterPro" id="IPR000086">
    <property type="entry name" value="NUDIX_hydrolase_dom"/>
</dbReference>
<dbReference type="SUPFAM" id="SSF48371">
    <property type="entry name" value="ARM repeat"/>
    <property type="match status" value="1"/>
</dbReference>
<evidence type="ECO:0000259" key="2">
    <source>
        <dbReference type="PROSITE" id="PS51462"/>
    </source>
</evidence>
<name>A0A0D1C6R4_MYCMD</name>
<dbReference type="STRING" id="237631.A0A0D1C6R4"/>
<dbReference type="PANTHER" id="PTHR13622">
    <property type="entry name" value="THIAMIN PYROPHOSPHOKINASE"/>
    <property type="match status" value="1"/>
</dbReference>
<evidence type="ECO:0000313" key="4">
    <source>
        <dbReference type="Proteomes" id="UP000000561"/>
    </source>
</evidence>
<proteinExistence type="predicted"/>
<feature type="domain" description="Nudix hydrolase" evidence="2">
    <location>
        <begin position="1203"/>
        <end position="1358"/>
    </location>
</feature>
<dbReference type="Pfam" id="PF00293">
    <property type="entry name" value="NUDIX"/>
    <property type="match status" value="1"/>
</dbReference>
<reference evidence="3 4" key="1">
    <citation type="journal article" date="2006" name="Nature">
        <title>Insights from the genome of the biotrophic fungal plant pathogen Ustilago maydis.</title>
        <authorList>
            <person name="Kamper J."/>
            <person name="Kahmann R."/>
            <person name="Bolker M."/>
            <person name="Ma L.J."/>
            <person name="Brefort T."/>
            <person name="Saville B.J."/>
            <person name="Banuett F."/>
            <person name="Kronstad J.W."/>
            <person name="Gold S.E."/>
            <person name="Muller O."/>
            <person name="Perlin M.H."/>
            <person name="Wosten H.A."/>
            <person name="de Vries R."/>
            <person name="Ruiz-Herrera J."/>
            <person name="Reynaga-Pena C.G."/>
            <person name="Snetselaar K."/>
            <person name="McCann M."/>
            <person name="Perez-Martin J."/>
            <person name="Feldbrugge M."/>
            <person name="Basse C.W."/>
            <person name="Steinberg G."/>
            <person name="Ibeas J.I."/>
            <person name="Holloman W."/>
            <person name="Guzman P."/>
            <person name="Farman M."/>
            <person name="Stajich J.E."/>
            <person name="Sentandreu R."/>
            <person name="Gonzalez-Prieto J.M."/>
            <person name="Kennell J.C."/>
            <person name="Molina L."/>
            <person name="Schirawski J."/>
            <person name="Mendoza-Mendoza A."/>
            <person name="Greilinger D."/>
            <person name="Munch K."/>
            <person name="Rossel N."/>
            <person name="Scherer M."/>
            <person name="Vranes M."/>
            <person name="Ladendorf O."/>
            <person name="Vincon V."/>
            <person name="Fuchs U."/>
            <person name="Sandrock B."/>
            <person name="Meng S."/>
            <person name="Ho E.C."/>
            <person name="Cahill M.J."/>
            <person name="Boyce K.J."/>
            <person name="Klose J."/>
            <person name="Klosterman S.J."/>
            <person name="Deelstra H.J."/>
            <person name="Ortiz-Castellanos L."/>
            <person name="Li W."/>
            <person name="Sanchez-Alonso P."/>
            <person name="Schreier P.H."/>
            <person name="Hauser-Hahn I."/>
            <person name="Vaupel M."/>
            <person name="Koopmann E."/>
            <person name="Friedrich G."/>
            <person name="Voss H."/>
            <person name="Schluter T."/>
            <person name="Margolis J."/>
            <person name="Platt D."/>
            <person name="Swimmer C."/>
            <person name="Gnirke A."/>
            <person name="Chen F."/>
            <person name="Vysotskaia V."/>
            <person name="Mannhaupt G."/>
            <person name="Guldener U."/>
            <person name="Munsterkotter M."/>
            <person name="Haase D."/>
            <person name="Oesterheld M."/>
            <person name="Mewes H.W."/>
            <person name="Mauceli E.W."/>
            <person name="DeCaprio D."/>
            <person name="Wade C.M."/>
            <person name="Butler J."/>
            <person name="Young S."/>
            <person name="Jaffe D.B."/>
            <person name="Calvo S."/>
            <person name="Nusbaum C."/>
            <person name="Galagan J."/>
            <person name="Birren B.W."/>
        </authorList>
    </citation>
    <scope>NUCLEOTIDE SEQUENCE [LARGE SCALE GENOMIC DNA]</scope>
    <source>
        <strain evidence="4">DSM 14603 / FGSC 9021 / UM521</strain>
    </source>
</reference>
<feature type="compositionally biased region" description="Polar residues" evidence="1">
    <location>
        <begin position="940"/>
        <end position="958"/>
    </location>
</feature>